<proteinExistence type="predicted"/>
<keyword evidence="3" id="KW-1185">Reference proteome</keyword>
<protein>
    <recommendedName>
        <fullName evidence="4">Secreted protein</fullName>
    </recommendedName>
</protein>
<evidence type="ECO:0000313" key="3">
    <source>
        <dbReference type="Proteomes" id="UP001589575"/>
    </source>
</evidence>
<gene>
    <name evidence="2" type="ORF">ACFFX0_27385</name>
</gene>
<sequence length="91" mass="9370">MARADRCGHRSGWAAAWAMSCSCVESACSSHVTVMPLGIAGGTGHSLDQYGGHRHQSCAVPTRGSGPRVTRLGPGRDVHGAFPETTAAPLV</sequence>
<name>A0ABV5G6Y7_9MICC</name>
<accession>A0ABV5G6Y7</accession>
<reference evidence="2 3" key="1">
    <citation type="submission" date="2024-09" db="EMBL/GenBank/DDBJ databases">
        <authorList>
            <person name="Sun Q."/>
            <person name="Mori K."/>
        </authorList>
    </citation>
    <scope>NUCLEOTIDE SEQUENCE [LARGE SCALE GENOMIC DNA]</scope>
    <source>
        <strain evidence="2 3">CCM 7609</strain>
    </source>
</reference>
<dbReference type="EMBL" id="JBHMFI010000002">
    <property type="protein sequence ID" value="MFB9074712.1"/>
    <property type="molecule type" value="Genomic_DNA"/>
</dbReference>
<dbReference type="Proteomes" id="UP001589575">
    <property type="component" value="Unassembled WGS sequence"/>
</dbReference>
<evidence type="ECO:0000313" key="2">
    <source>
        <dbReference type="EMBL" id="MFB9074712.1"/>
    </source>
</evidence>
<organism evidence="2 3">
    <name type="scientific">Citricoccus parietis</name>
    <dbReference type="NCBI Taxonomy" id="592307"/>
    <lineage>
        <taxon>Bacteria</taxon>
        <taxon>Bacillati</taxon>
        <taxon>Actinomycetota</taxon>
        <taxon>Actinomycetes</taxon>
        <taxon>Micrococcales</taxon>
        <taxon>Micrococcaceae</taxon>
        <taxon>Citricoccus</taxon>
    </lineage>
</organism>
<dbReference type="PROSITE" id="PS51257">
    <property type="entry name" value="PROKAR_LIPOPROTEIN"/>
    <property type="match status" value="1"/>
</dbReference>
<evidence type="ECO:0008006" key="4">
    <source>
        <dbReference type="Google" id="ProtNLM"/>
    </source>
</evidence>
<evidence type="ECO:0000256" key="1">
    <source>
        <dbReference type="SAM" id="MobiDB-lite"/>
    </source>
</evidence>
<feature type="region of interest" description="Disordered" evidence="1">
    <location>
        <begin position="51"/>
        <end position="91"/>
    </location>
</feature>
<comment type="caution">
    <text evidence="2">The sequence shown here is derived from an EMBL/GenBank/DDBJ whole genome shotgun (WGS) entry which is preliminary data.</text>
</comment>